<reference evidence="2" key="1">
    <citation type="journal article" date="2019" name="Int. J. Syst. Evol. Microbiol.">
        <title>The Global Catalogue of Microorganisms (GCM) 10K type strain sequencing project: providing services to taxonomists for standard genome sequencing and annotation.</title>
        <authorList>
            <consortium name="The Broad Institute Genomics Platform"/>
            <consortium name="The Broad Institute Genome Sequencing Center for Infectious Disease"/>
            <person name="Wu L."/>
            <person name="Ma J."/>
        </authorList>
    </citation>
    <scope>NUCLEOTIDE SEQUENCE [LARGE SCALE GENOMIC DNA]</scope>
    <source>
        <strain evidence="2">CGMCC 1.6375</strain>
    </source>
</reference>
<dbReference type="Proteomes" id="UP000632339">
    <property type="component" value="Unassembled WGS sequence"/>
</dbReference>
<keyword evidence="2" id="KW-1185">Reference proteome</keyword>
<gene>
    <name evidence="1" type="ORF">GCM10010967_16370</name>
</gene>
<organism evidence="1 2">
    <name type="scientific">Dyadobacter beijingensis</name>
    <dbReference type="NCBI Taxonomy" id="365489"/>
    <lineage>
        <taxon>Bacteria</taxon>
        <taxon>Pseudomonadati</taxon>
        <taxon>Bacteroidota</taxon>
        <taxon>Cytophagia</taxon>
        <taxon>Cytophagales</taxon>
        <taxon>Spirosomataceae</taxon>
        <taxon>Dyadobacter</taxon>
    </lineage>
</organism>
<dbReference type="InterPro" id="IPR053865">
    <property type="entry name" value="DUF6934"/>
</dbReference>
<comment type="caution">
    <text evidence="1">The sequence shown here is derived from an EMBL/GenBank/DDBJ whole genome shotgun (WGS) entry which is preliminary data.</text>
</comment>
<proteinExistence type="predicted"/>
<evidence type="ECO:0000313" key="1">
    <source>
        <dbReference type="EMBL" id="GGM85113.1"/>
    </source>
</evidence>
<dbReference type="Pfam" id="PF22028">
    <property type="entry name" value="DUF6934"/>
    <property type="match status" value="1"/>
</dbReference>
<accession>A0ABQ2HNM5</accession>
<protein>
    <submittedName>
        <fullName evidence="1">Uncharacterized protein</fullName>
    </submittedName>
</protein>
<sequence length="90" mass="10257">MANVVLLFLELRPSVRVFATGSTKARTRLYQMGINKALPLLSDYIVQGYKLESRYDDVGVKIAARRGGWREIQLGVEYEAFLIYTESILN</sequence>
<name>A0ABQ2HNM5_9BACT</name>
<evidence type="ECO:0000313" key="2">
    <source>
        <dbReference type="Proteomes" id="UP000632339"/>
    </source>
</evidence>
<dbReference type="EMBL" id="BMLI01000001">
    <property type="protein sequence ID" value="GGM85113.1"/>
    <property type="molecule type" value="Genomic_DNA"/>
</dbReference>